<evidence type="ECO:0000313" key="1">
    <source>
        <dbReference type="EMBL" id="CAG6527413.1"/>
    </source>
</evidence>
<protein>
    <submittedName>
        <fullName evidence="1">(northern house mosquito) hypothetical protein</fullName>
    </submittedName>
</protein>
<organism evidence="1">
    <name type="scientific">Culex pipiens</name>
    <name type="common">House mosquito</name>
    <dbReference type="NCBI Taxonomy" id="7175"/>
    <lineage>
        <taxon>Eukaryota</taxon>
        <taxon>Metazoa</taxon>
        <taxon>Ecdysozoa</taxon>
        <taxon>Arthropoda</taxon>
        <taxon>Hexapoda</taxon>
        <taxon>Insecta</taxon>
        <taxon>Pterygota</taxon>
        <taxon>Neoptera</taxon>
        <taxon>Endopterygota</taxon>
        <taxon>Diptera</taxon>
        <taxon>Nematocera</taxon>
        <taxon>Culicoidea</taxon>
        <taxon>Culicidae</taxon>
        <taxon>Culicinae</taxon>
        <taxon>Culicini</taxon>
        <taxon>Culex</taxon>
        <taxon>Culex</taxon>
    </lineage>
</organism>
<proteinExistence type="predicted"/>
<accession>A0A8D8H3H4</accession>
<reference evidence="1" key="1">
    <citation type="submission" date="2021-05" db="EMBL/GenBank/DDBJ databases">
        <authorList>
            <person name="Alioto T."/>
            <person name="Alioto T."/>
            <person name="Gomez Garrido J."/>
        </authorList>
    </citation>
    <scope>NUCLEOTIDE SEQUENCE</scope>
</reference>
<name>A0A8D8H3H4_CULPI</name>
<dbReference type="AlphaFoldDB" id="A0A8D8H3H4"/>
<dbReference type="EMBL" id="HBUE01301492">
    <property type="protein sequence ID" value="CAG6579135.1"/>
    <property type="molecule type" value="Transcribed_RNA"/>
</dbReference>
<dbReference type="EMBL" id="HBUE01195501">
    <property type="protein sequence ID" value="CAG6527413.1"/>
    <property type="molecule type" value="Transcribed_RNA"/>
</dbReference>
<sequence>MLLARGSVIALQLESKINNNLHANAQAHENLLALLRRTQVVVLEAAEVVPRVMTVTMWLVESTTIRRRESERSGSRARTRRITWHCRSVYARNKPQTCGCLEGTRLPWSCRIIAG</sequence>